<accession>A0A2N6T1R9</accession>
<dbReference type="NCBIfam" id="TIGR00034">
    <property type="entry name" value="aroFGH"/>
    <property type="match status" value="1"/>
</dbReference>
<dbReference type="GO" id="GO:0003849">
    <property type="term" value="F:3-deoxy-7-phosphoheptulonate synthase activity"/>
    <property type="evidence" value="ECO:0007669"/>
    <property type="project" value="UniProtKB-EC"/>
</dbReference>
<dbReference type="FunFam" id="3.20.20.70:FF:000005">
    <property type="entry name" value="Phospho-2-dehydro-3-deoxyheptonate aldolase"/>
    <property type="match status" value="1"/>
</dbReference>
<evidence type="ECO:0000256" key="4">
    <source>
        <dbReference type="ARBA" id="ARBA00022605"/>
    </source>
</evidence>
<evidence type="ECO:0000256" key="5">
    <source>
        <dbReference type="ARBA" id="ARBA00022679"/>
    </source>
</evidence>
<dbReference type="Proteomes" id="UP000235363">
    <property type="component" value="Unassembled WGS sequence"/>
</dbReference>
<feature type="domain" description="DAHP synthetase I/KDSA" evidence="9">
    <location>
        <begin position="53"/>
        <end position="347"/>
    </location>
</feature>
<comment type="pathway">
    <text evidence="2 8">Metabolic intermediate biosynthesis; chorismate biosynthesis; chorismate from D-erythrose 4-phosphate and phosphoenolpyruvate: step 1/7.</text>
</comment>
<reference evidence="10 11" key="1">
    <citation type="submission" date="2017-09" db="EMBL/GenBank/DDBJ databases">
        <title>Bacterial strain isolated from the female urinary microbiota.</title>
        <authorList>
            <person name="Thomas-White K."/>
            <person name="Kumar N."/>
            <person name="Forster S."/>
            <person name="Putonti C."/>
            <person name="Lawley T."/>
            <person name="Wolfe A.J."/>
        </authorList>
    </citation>
    <scope>NUCLEOTIDE SEQUENCE [LARGE SCALE GENOMIC DNA]</scope>
    <source>
        <strain evidence="10 11">UMB0908</strain>
    </source>
</reference>
<dbReference type="InterPro" id="IPR006219">
    <property type="entry name" value="DAHP_synth_1"/>
</dbReference>
<dbReference type="SUPFAM" id="SSF51569">
    <property type="entry name" value="Aldolase"/>
    <property type="match status" value="1"/>
</dbReference>
<name>A0A2N6T1R9_9CORY</name>
<dbReference type="InterPro" id="IPR006218">
    <property type="entry name" value="DAHP1/KDSA"/>
</dbReference>
<proteinExistence type="inferred from homology"/>
<keyword evidence="5 8" id="KW-0808">Transferase</keyword>
<comment type="similarity">
    <text evidence="3 8">Belongs to the class-I DAHP synthase family.</text>
</comment>
<dbReference type="UniPathway" id="UPA00053">
    <property type="reaction ID" value="UER00084"/>
</dbReference>
<dbReference type="GO" id="GO:0008652">
    <property type="term" value="P:amino acid biosynthetic process"/>
    <property type="evidence" value="ECO:0007669"/>
    <property type="project" value="UniProtKB-KW"/>
</dbReference>
<dbReference type="RefSeq" id="WP_102211640.1">
    <property type="nucleotide sequence ID" value="NZ_PNHF01000001.1"/>
</dbReference>
<evidence type="ECO:0000256" key="1">
    <source>
        <dbReference type="ARBA" id="ARBA00003726"/>
    </source>
</evidence>
<evidence type="ECO:0000256" key="2">
    <source>
        <dbReference type="ARBA" id="ARBA00004688"/>
    </source>
</evidence>
<evidence type="ECO:0000313" key="11">
    <source>
        <dbReference type="Proteomes" id="UP000235363"/>
    </source>
</evidence>
<protein>
    <recommendedName>
        <fullName evidence="8">Phospho-2-dehydro-3-deoxyheptonate aldolase</fullName>
        <ecNumber evidence="8">2.5.1.54</ecNumber>
    </recommendedName>
</protein>
<dbReference type="PANTHER" id="PTHR21225">
    <property type="entry name" value="PHOSPHO-2-DEHYDRO-3-DEOXYHEPTONATE ALDOLASE DAHP SYNTHETASE"/>
    <property type="match status" value="1"/>
</dbReference>
<dbReference type="Pfam" id="PF00793">
    <property type="entry name" value="DAHP_synth_1"/>
    <property type="match status" value="1"/>
</dbReference>
<dbReference type="InterPro" id="IPR013785">
    <property type="entry name" value="Aldolase_TIM"/>
</dbReference>
<dbReference type="EC" id="2.5.1.54" evidence="8"/>
<comment type="catalytic activity">
    <reaction evidence="7 8">
        <text>D-erythrose 4-phosphate + phosphoenolpyruvate + H2O = 7-phospho-2-dehydro-3-deoxy-D-arabino-heptonate + phosphate</text>
        <dbReference type="Rhea" id="RHEA:14717"/>
        <dbReference type="ChEBI" id="CHEBI:15377"/>
        <dbReference type="ChEBI" id="CHEBI:16897"/>
        <dbReference type="ChEBI" id="CHEBI:43474"/>
        <dbReference type="ChEBI" id="CHEBI:58394"/>
        <dbReference type="ChEBI" id="CHEBI:58702"/>
        <dbReference type="EC" id="2.5.1.54"/>
    </reaction>
</comment>
<evidence type="ECO:0000256" key="3">
    <source>
        <dbReference type="ARBA" id="ARBA00007985"/>
    </source>
</evidence>
<comment type="function">
    <text evidence="1 8">Stereospecific condensation of phosphoenolpyruvate (PEP) and D-erythrose-4-phosphate (E4P) giving rise to 3-deoxy-D-arabino-heptulosonate-7-phosphate (DAHP).</text>
</comment>
<gene>
    <name evidence="10" type="ORF">CJ204_00015</name>
</gene>
<dbReference type="GO" id="GO:0005737">
    <property type="term" value="C:cytoplasm"/>
    <property type="evidence" value="ECO:0007669"/>
    <property type="project" value="TreeGrafter"/>
</dbReference>
<dbReference type="EMBL" id="PNHF01000001">
    <property type="protein sequence ID" value="PMC63269.1"/>
    <property type="molecule type" value="Genomic_DNA"/>
</dbReference>
<comment type="caution">
    <text evidence="10">The sequence shown here is derived from an EMBL/GenBank/DDBJ whole genome shotgun (WGS) entry which is preliminary data.</text>
</comment>
<dbReference type="NCBIfam" id="NF009396">
    <property type="entry name" value="PRK12756.1"/>
    <property type="match status" value="1"/>
</dbReference>
<dbReference type="AlphaFoldDB" id="A0A2N6T1R9"/>
<sequence>MTPPTSLENPASTSNQRVVAFHDLPSPQQLLDDVPLGEELANDVEVARRAIADVIANEDDRLLVVVGPCSVHDPEAAVDYARRLKAVADELSEDLLVVMRVYFEKPRTTVGWKGLINDPHMDGSFEILDGLRMARELLIEVLQVGLPVGAEFLEPNSPQYIADAVAWGAIGARTTESQVHRQLASGLSMPIGFKNGTDGNVQVAVDSLVSAANPHFFFGMNDDGGAAVVETAGNANCHIILRGGTAGPNYDAESIADAKARLEKSGLPRSLMVDASHANSGKSEVRQAEVVREIAEQIGAGDDGIDGIMVESFIVGGNQKVVNGREGLTYGQSVTDACIDWDTTDVLLRDLAAAVRARREARGDGPQQA</sequence>
<evidence type="ECO:0000256" key="6">
    <source>
        <dbReference type="ARBA" id="ARBA00023141"/>
    </source>
</evidence>
<dbReference type="PIRSF" id="PIRSF001361">
    <property type="entry name" value="DAHP_synthase"/>
    <property type="match status" value="1"/>
</dbReference>
<evidence type="ECO:0000259" key="9">
    <source>
        <dbReference type="Pfam" id="PF00793"/>
    </source>
</evidence>
<dbReference type="NCBIfam" id="NF009395">
    <property type="entry name" value="PRK12755.1"/>
    <property type="match status" value="1"/>
</dbReference>
<keyword evidence="4 8" id="KW-0028">Amino-acid biosynthesis</keyword>
<dbReference type="GO" id="GO:0009423">
    <property type="term" value="P:chorismate biosynthetic process"/>
    <property type="evidence" value="ECO:0007669"/>
    <property type="project" value="UniProtKB-UniPathway"/>
</dbReference>
<evidence type="ECO:0000313" key="10">
    <source>
        <dbReference type="EMBL" id="PMC63269.1"/>
    </source>
</evidence>
<evidence type="ECO:0000256" key="7">
    <source>
        <dbReference type="ARBA" id="ARBA00047508"/>
    </source>
</evidence>
<dbReference type="Gene3D" id="3.20.20.70">
    <property type="entry name" value="Aldolase class I"/>
    <property type="match status" value="1"/>
</dbReference>
<keyword evidence="6 8" id="KW-0057">Aromatic amino acid biosynthesis</keyword>
<dbReference type="PANTHER" id="PTHR21225:SF12">
    <property type="entry name" value="PHOSPHO-2-DEHYDRO-3-DEOXYHEPTONATE ALDOLASE, TYROSINE-INHIBITED"/>
    <property type="match status" value="1"/>
</dbReference>
<organism evidence="10 11">
    <name type="scientific">Corynebacterium xerosis</name>
    <dbReference type="NCBI Taxonomy" id="1725"/>
    <lineage>
        <taxon>Bacteria</taxon>
        <taxon>Bacillati</taxon>
        <taxon>Actinomycetota</taxon>
        <taxon>Actinomycetes</taxon>
        <taxon>Mycobacteriales</taxon>
        <taxon>Corynebacteriaceae</taxon>
        <taxon>Corynebacterium</taxon>
    </lineage>
</organism>
<evidence type="ECO:0000256" key="8">
    <source>
        <dbReference type="PIRNR" id="PIRNR001361"/>
    </source>
</evidence>
<dbReference type="GO" id="GO:0009073">
    <property type="term" value="P:aromatic amino acid family biosynthetic process"/>
    <property type="evidence" value="ECO:0007669"/>
    <property type="project" value="UniProtKB-KW"/>
</dbReference>